<dbReference type="AlphaFoldDB" id="A0A7H8QVT0"/>
<dbReference type="InterPro" id="IPR037479">
    <property type="entry name" value="Tauto_MSAD"/>
</dbReference>
<evidence type="ECO:0000313" key="1">
    <source>
        <dbReference type="EMBL" id="QKX56943.1"/>
    </source>
</evidence>
<accession>A0A7H8QVT0</accession>
<evidence type="ECO:0000313" key="2">
    <source>
        <dbReference type="Proteomes" id="UP000509510"/>
    </source>
</evidence>
<name>A0A7H8QVT0_TALRU</name>
<dbReference type="Gene3D" id="3.30.429.10">
    <property type="entry name" value="Macrophage Migration Inhibitory Factor"/>
    <property type="match status" value="1"/>
</dbReference>
<dbReference type="InterPro" id="IPR014347">
    <property type="entry name" value="Tautomerase/MIF_sf"/>
</dbReference>
<dbReference type="Proteomes" id="UP000509510">
    <property type="component" value="Chromosome II"/>
</dbReference>
<dbReference type="GeneID" id="55991553"/>
<gene>
    <name evidence="1" type="ORF">TRUGW13939_04051</name>
</gene>
<sequence>MPLVKIDVIKGTRTREEIQKLGATIQRVMIEHFGAPRRDRYQIVTQHEDYEIMCEDTDLGFPRSNKLVIIQIFQQGRDQQQKKTVYRALHESLSSQCGVSGNDLIVTCVENTREDWSFGMGEAQFLTNQL</sequence>
<reference evidence="2" key="1">
    <citation type="submission" date="2020-06" db="EMBL/GenBank/DDBJ databases">
        <title>A chromosome-scale genome assembly of Talaromyces rugulosus W13939.</title>
        <authorList>
            <person name="Wang B."/>
            <person name="Guo L."/>
            <person name="Ye K."/>
            <person name="Wang L."/>
        </authorList>
    </citation>
    <scope>NUCLEOTIDE SEQUENCE [LARGE SCALE GENOMIC DNA]</scope>
    <source>
        <strain evidence="2">W13939</strain>
    </source>
</reference>
<dbReference type="OrthoDB" id="1686145at2759"/>
<protein>
    <submittedName>
        <fullName evidence="1">Uncharacterized protein</fullName>
    </submittedName>
</protein>
<proteinExistence type="predicted"/>
<dbReference type="PANTHER" id="PTHR38460:SF1">
    <property type="entry name" value="TAUTOMERASE YOLI-RELATED"/>
    <property type="match status" value="1"/>
</dbReference>
<dbReference type="SUPFAM" id="SSF55331">
    <property type="entry name" value="Tautomerase/MIF"/>
    <property type="match status" value="1"/>
</dbReference>
<dbReference type="PANTHER" id="PTHR38460">
    <property type="entry name" value="TAUTOMERASE YOLI-RELATED"/>
    <property type="match status" value="1"/>
</dbReference>
<dbReference type="RefSeq" id="XP_035343121.1">
    <property type="nucleotide sequence ID" value="XM_035487228.1"/>
</dbReference>
<organism evidence="1 2">
    <name type="scientific">Talaromyces rugulosus</name>
    <name type="common">Penicillium rugulosum</name>
    <dbReference type="NCBI Taxonomy" id="121627"/>
    <lineage>
        <taxon>Eukaryota</taxon>
        <taxon>Fungi</taxon>
        <taxon>Dikarya</taxon>
        <taxon>Ascomycota</taxon>
        <taxon>Pezizomycotina</taxon>
        <taxon>Eurotiomycetes</taxon>
        <taxon>Eurotiomycetidae</taxon>
        <taxon>Eurotiales</taxon>
        <taxon>Trichocomaceae</taxon>
        <taxon>Talaromyces</taxon>
        <taxon>Talaromyces sect. Islandici</taxon>
    </lineage>
</organism>
<keyword evidence="2" id="KW-1185">Reference proteome</keyword>
<dbReference type="EMBL" id="CP055899">
    <property type="protein sequence ID" value="QKX56943.1"/>
    <property type="molecule type" value="Genomic_DNA"/>
</dbReference>
<dbReference type="KEGG" id="trg:TRUGW13939_04051"/>
<dbReference type="Pfam" id="PF14552">
    <property type="entry name" value="Tautomerase_2"/>
    <property type="match status" value="1"/>
</dbReference>